<accession>A0A0A9CKM1</accession>
<name>A0A0A9CKM1_ARUDO</name>
<reference evidence="1" key="1">
    <citation type="submission" date="2014-09" db="EMBL/GenBank/DDBJ databases">
        <authorList>
            <person name="Magalhaes I.L.F."/>
            <person name="Oliveira U."/>
            <person name="Santos F.R."/>
            <person name="Vidigal T.H.D.A."/>
            <person name="Brescovit A.D."/>
            <person name="Santos A.J."/>
        </authorList>
    </citation>
    <scope>NUCLEOTIDE SEQUENCE</scope>
    <source>
        <tissue evidence="1">Shoot tissue taken approximately 20 cm above the soil surface</tissue>
    </source>
</reference>
<proteinExistence type="predicted"/>
<evidence type="ECO:0000313" key="1">
    <source>
        <dbReference type="EMBL" id="JAD73950.1"/>
    </source>
</evidence>
<sequence length="14" mass="1585">MSNSKSNRLPNYCA</sequence>
<dbReference type="EMBL" id="GBRH01223945">
    <property type="protein sequence ID" value="JAD73950.1"/>
    <property type="molecule type" value="Transcribed_RNA"/>
</dbReference>
<protein>
    <submittedName>
        <fullName evidence="1">Uncharacterized protein</fullName>
    </submittedName>
</protein>
<reference evidence="1" key="2">
    <citation type="journal article" date="2015" name="Data Brief">
        <title>Shoot transcriptome of the giant reed, Arundo donax.</title>
        <authorList>
            <person name="Barrero R.A."/>
            <person name="Guerrero F.D."/>
            <person name="Moolhuijzen P."/>
            <person name="Goolsby J.A."/>
            <person name="Tidwell J."/>
            <person name="Bellgard S.E."/>
            <person name="Bellgard M.I."/>
        </authorList>
    </citation>
    <scope>NUCLEOTIDE SEQUENCE</scope>
    <source>
        <tissue evidence="1">Shoot tissue taken approximately 20 cm above the soil surface</tissue>
    </source>
</reference>
<organism evidence="1">
    <name type="scientific">Arundo donax</name>
    <name type="common">Giant reed</name>
    <name type="synonym">Donax arundinaceus</name>
    <dbReference type="NCBI Taxonomy" id="35708"/>
    <lineage>
        <taxon>Eukaryota</taxon>
        <taxon>Viridiplantae</taxon>
        <taxon>Streptophyta</taxon>
        <taxon>Embryophyta</taxon>
        <taxon>Tracheophyta</taxon>
        <taxon>Spermatophyta</taxon>
        <taxon>Magnoliopsida</taxon>
        <taxon>Liliopsida</taxon>
        <taxon>Poales</taxon>
        <taxon>Poaceae</taxon>
        <taxon>PACMAD clade</taxon>
        <taxon>Arundinoideae</taxon>
        <taxon>Arundineae</taxon>
        <taxon>Arundo</taxon>
    </lineage>
</organism>